<dbReference type="Gene3D" id="1.10.1520.10">
    <property type="entry name" value="Ribonuclease III domain"/>
    <property type="match status" value="1"/>
</dbReference>
<evidence type="ECO:0000259" key="11">
    <source>
        <dbReference type="PROSITE" id="PS50137"/>
    </source>
</evidence>
<dbReference type="AlphaFoldDB" id="A0A1H9KU35"/>
<dbReference type="STRING" id="1855383.SAMN05216548_11089"/>
<dbReference type="SUPFAM" id="SSF69065">
    <property type="entry name" value="RNase III domain-like"/>
    <property type="match status" value="1"/>
</dbReference>
<keyword evidence="9" id="KW-0479">Metal-binding</keyword>
<keyword evidence="9" id="KW-0963">Cytoplasm</keyword>
<keyword evidence="7 9" id="KW-0378">Hydrolase</keyword>
<keyword evidence="9" id="KW-0460">Magnesium</keyword>
<dbReference type="Pfam" id="PF14622">
    <property type="entry name" value="Ribonucleas_3_3"/>
    <property type="match status" value="1"/>
</dbReference>
<dbReference type="EC" id="3.1.26.3" evidence="9"/>
<dbReference type="SMART" id="SM00358">
    <property type="entry name" value="DSRM"/>
    <property type="match status" value="1"/>
</dbReference>
<dbReference type="Proteomes" id="UP000199647">
    <property type="component" value="Unassembled WGS sequence"/>
</dbReference>
<dbReference type="HAMAP" id="MF_00104">
    <property type="entry name" value="RNase_III"/>
    <property type="match status" value="1"/>
</dbReference>
<comment type="similarity">
    <text evidence="2">Belongs to the ribonuclease III family.</text>
</comment>
<dbReference type="GO" id="GO:0003725">
    <property type="term" value="F:double-stranded RNA binding"/>
    <property type="evidence" value="ECO:0007669"/>
    <property type="project" value="TreeGrafter"/>
</dbReference>
<keyword evidence="4 9" id="KW-0507">mRNA processing</keyword>
<dbReference type="EMBL" id="FOFG01000010">
    <property type="protein sequence ID" value="SER02721.1"/>
    <property type="molecule type" value="Genomic_DNA"/>
</dbReference>
<reference evidence="13 14" key="1">
    <citation type="submission" date="2016-10" db="EMBL/GenBank/DDBJ databases">
        <authorList>
            <person name="de Groot N.N."/>
        </authorList>
    </citation>
    <scope>NUCLEOTIDE SEQUENCE [LARGE SCALE GENOMIC DNA]</scope>
    <source>
        <strain evidence="13 14">A52C2</strain>
    </source>
</reference>
<keyword evidence="14" id="KW-1185">Reference proteome</keyword>
<feature type="region of interest" description="Disordered" evidence="10">
    <location>
        <begin position="200"/>
        <end position="233"/>
    </location>
</feature>
<feature type="binding site" evidence="9">
    <location>
        <position position="50"/>
    </location>
    <ligand>
        <name>Mg(2+)</name>
        <dbReference type="ChEBI" id="CHEBI:18420"/>
    </ligand>
</feature>
<feature type="binding site" evidence="9">
    <location>
        <position position="126"/>
    </location>
    <ligand>
        <name>Mg(2+)</name>
        <dbReference type="ChEBI" id="CHEBI:18420"/>
    </ligand>
</feature>
<dbReference type="Gene3D" id="3.30.160.20">
    <property type="match status" value="1"/>
</dbReference>
<keyword evidence="8 9" id="KW-0694">RNA-binding</keyword>
<evidence type="ECO:0000256" key="9">
    <source>
        <dbReference type="HAMAP-Rule" id="MF_00104"/>
    </source>
</evidence>
<evidence type="ECO:0000256" key="2">
    <source>
        <dbReference type="ARBA" id="ARBA00010183"/>
    </source>
</evidence>
<dbReference type="Pfam" id="PF00035">
    <property type="entry name" value="dsrm"/>
    <property type="match status" value="1"/>
</dbReference>
<accession>A0A1H9KU35</accession>
<name>A0A1H9KU35_9HYPH</name>
<evidence type="ECO:0000313" key="14">
    <source>
        <dbReference type="Proteomes" id="UP000199647"/>
    </source>
</evidence>
<feature type="active site" evidence="9">
    <location>
        <position position="54"/>
    </location>
</feature>
<dbReference type="PROSITE" id="PS50137">
    <property type="entry name" value="DS_RBD"/>
    <property type="match status" value="1"/>
</dbReference>
<comment type="subunit">
    <text evidence="9">Homodimer.</text>
</comment>
<evidence type="ECO:0000256" key="5">
    <source>
        <dbReference type="ARBA" id="ARBA00022722"/>
    </source>
</evidence>
<dbReference type="CDD" id="cd00593">
    <property type="entry name" value="RIBOc"/>
    <property type="match status" value="1"/>
</dbReference>
<evidence type="ECO:0000256" key="8">
    <source>
        <dbReference type="ARBA" id="ARBA00022884"/>
    </source>
</evidence>
<evidence type="ECO:0000256" key="3">
    <source>
        <dbReference type="ARBA" id="ARBA00022552"/>
    </source>
</evidence>
<comment type="cofactor">
    <cofactor evidence="9">
        <name>Mg(2+)</name>
        <dbReference type="ChEBI" id="CHEBI:18420"/>
    </cofactor>
</comment>
<dbReference type="PANTHER" id="PTHR11207">
    <property type="entry name" value="RIBONUCLEASE III"/>
    <property type="match status" value="1"/>
</dbReference>
<dbReference type="GO" id="GO:0006364">
    <property type="term" value="P:rRNA processing"/>
    <property type="evidence" value="ECO:0007669"/>
    <property type="project" value="UniProtKB-UniRule"/>
</dbReference>
<dbReference type="GO" id="GO:0010468">
    <property type="term" value="P:regulation of gene expression"/>
    <property type="evidence" value="ECO:0007669"/>
    <property type="project" value="TreeGrafter"/>
</dbReference>
<keyword evidence="3 9" id="KW-0698">rRNA processing</keyword>
<comment type="function">
    <text evidence="9">Digests double-stranded RNA. Involved in the processing of primary rRNA transcript to yield the immediate precursors to the large and small rRNAs (23S and 16S). Processes some mRNAs, and tRNAs when they are encoded in the rRNA operon. Processes pre-crRNA and tracrRNA of type II CRISPR loci if present in the organism.</text>
</comment>
<feature type="compositionally biased region" description="Basic and acidic residues" evidence="10">
    <location>
        <begin position="214"/>
        <end position="233"/>
    </location>
</feature>
<comment type="subcellular location">
    <subcellularLocation>
        <location evidence="9">Cytoplasm</location>
    </subcellularLocation>
</comment>
<evidence type="ECO:0000256" key="1">
    <source>
        <dbReference type="ARBA" id="ARBA00000109"/>
    </source>
</evidence>
<dbReference type="PROSITE" id="PS00517">
    <property type="entry name" value="RNASE_3_1"/>
    <property type="match status" value="1"/>
</dbReference>
<gene>
    <name evidence="9" type="primary">rnc</name>
    <name evidence="13" type="ORF">SAMN05216548_11089</name>
</gene>
<feature type="binding site" evidence="9">
    <location>
        <position position="123"/>
    </location>
    <ligand>
        <name>Mg(2+)</name>
        <dbReference type="ChEBI" id="CHEBI:18420"/>
    </ligand>
</feature>
<dbReference type="GO" id="GO:0046872">
    <property type="term" value="F:metal ion binding"/>
    <property type="evidence" value="ECO:0007669"/>
    <property type="project" value="UniProtKB-KW"/>
</dbReference>
<dbReference type="RefSeq" id="WP_092497484.1">
    <property type="nucleotide sequence ID" value="NZ_FOFG01000010.1"/>
</dbReference>
<protein>
    <recommendedName>
        <fullName evidence="9">Ribonuclease 3</fullName>
        <ecNumber evidence="9">3.1.26.3</ecNumber>
    </recommendedName>
    <alternativeName>
        <fullName evidence="9">Ribonuclease III</fullName>
        <shortName evidence="9">RNase III</shortName>
    </alternativeName>
</protein>
<dbReference type="SUPFAM" id="SSF54768">
    <property type="entry name" value="dsRNA-binding domain-like"/>
    <property type="match status" value="1"/>
</dbReference>
<keyword evidence="6 9" id="KW-0255">Endonuclease</keyword>
<dbReference type="GO" id="GO:0019843">
    <property type="term" value="F:rRNA binding"/>
    <property type="evidence" value="ECO:0007669"/>
    <property type="project" value="UniProtKB-KW"/>
</dbReference>
<evidence type="ECO:0000256" key="10">
    <source>
        <dbReference type="SAM" id="MobiDB-lite"/>
    </source>
</evidence>
<dbReference type="GO" id="GO:0006397">
    <property type="term" value="P:mRNA processing"/>
    <property type="evidence" value="ECO:0007669"/>
    <property type="project" value="UniProtKB-UniRule"/>
</dbReference>
<dbReference type="InterPro" id="IPR014720">
    <property type="entry name" value="dsRBD_dom"/>
</dbReference>
<evidence type="ECO:0000256" key="4">
    <source>
        <dbReference type="ARBA" id="ARBA00022664"/>
    </source>
</evidence>
<dbReference type="CDD" id="cd10845">
    <property type="entry name" value="DSRM_RNAse_III_family"/>
    <property type="match status" value="1"/>
</dbReference>
<evidence type="ECO:0000256" key="7">
    <source>
        <dbReference type="ARBA" id="ARBA00022801"/>
    </source>
</evidence>
<evidence type="ECO:0000256" key="6">
    <source>
        <dbReference type="ARBA" id="ARBA00022759"/>
    </source>
</evidence>
<dbReference type="GO" id="GO:0008033">
    <property type="term" value="P:tRNA processing"/>
    <property type="evidence" value="ECO:0007669"/>
    <property type="project" value="UniProtKB-KW"/>
</dbReference>
<evidence type="ECO:0000259" key="12">
    <source>
        <dbReference type="PROSITE" id="PS50142"/>
    </source>
</evidence>
<dbReference type="SMART" id="SM00535">
    <property type="entry name" value="RIBOc"/>
    <property type="match status" value="1"/>
</dbReference>
<keyword evidence="5 9" id="KW-0540">Nuclease</keyword>
<dbReference type="PANTHER" id="PTHR11207:SF0">
    <property type="entry name" value="RIBONUCLEASE 3"/>
    <property type="match status" value="1"/>
</dbReference>
<keyword evidence="9" id="KW-0819">tRNA processing</keyword>
<dbReference type="NCBIfam" id="TIGR02191">
    <property type="entry name" value="RNaseIII"/>
    <property type="match status" value="1"/>
</dbReference>
<feature type="domain" description="RNase III" evidence="12">
    <location>
        <begin position="8"/>
        <end position="137"/>
    </location>
</feature>
<feature type="domain" description="DRBM" evidence="11">
    <location>
        <begin position="162"/>
        <end position="231"/>
    </location>
</feature>
<evidence type="ECO:0000313" key="13">
    <source>
        <dbReference type="EMBL" id="SER02721.1"/>
    </source>
</evidence>
<dbReference type="GO" id="GO:0004525">
    <property type="term" value="F:ribonuclease III activity"/>
    <property type="evidence" value="ECO:0007669"/>
    <property type="project" value="UniProtKB-UniRule"/>
</dbReference>
<dbReference type="GO" id="GO:0005737">
    <property type="term" value="C:cytoplasm"/>
    <property type="evidence" value="ECO:0007669"/>
    <property type="project" value="UniProtKB-SubCell"/>
</dbReference>
<dbReference type="InterPro" id="IPR011907">
    <property type="entry name" value="RNase_III"/>
</dbReference>
<keyword evidence="9" id="KW-0699">rRNA-binding</keyword>
<feature type="active site" evidence="9">
    <location>
        <position position="126"/>
    </location>
</feature>
<dbReference type="PROSITE" id="PS50142">
    <property type="entry name" value="RNASE_3_2"/>
    <property type="match status" value="1"/>
</dbReference>
<comment type="catalytic activity">
    <reaction evidence="1 9">
        <text>Endonucleolytic cleavage to 5'-phosphomonoester.</text>
        <dbReference type="EC" id="3.1.26.3"/>
    </reaction>
</comment>
<organism evidence="13 14">
    <name type="scientific">Faunimonas pinastri</name>
    <dbReference type="NCBI Taxonomy" id="1855383"/>
    <lineage>
        <taxon>Bacteria</taxon>
        <taxon>Pseudomonadati</taxon>
        <taxon>Pseudomonadota</taxon>
        <taxon>Alphaproteobacteria</taxon>
        <taxon>Hyphomicrobiales</taxon>
        <taxon>Afifellaceae</taxon>
        <taxon>Faunimonas</taxon>
    </lineage>
</organism>
<dbReference type="OrthoDB" id="9805026at2"/>
<sequence length="233" mass="25607">MSLPATELESFEKKLGYSFETPALLVRALTHASAITNVGPDALNSYERLEFLGDRVLGLVIADMLSQHYPKAPEGELSRRLARLVSGQTCAKVAVEMEVGKHLRTGGSVQRNGVKATAGVLADACEAVIGAIYRDGGLEPARRVIEHFWRARLETMSGPLRDAKTELQEWAHRRGHETPLYVELQRSGPDHAPEFEIEVKGTGFEPGQGRGRSKREAEHEAAASVLRREGVWS</sequence>
<dbReference type="InterPro" id="IPR000999">
    <property type="entry name" value="RNase_III_dom"/>
</dbReference>
<proteinExistence type="inferred from homology"/>
<dbReference type="InterPro" id="IPR036389">
    <property type="entry name" value="RNase_III_sf"/>
</dbReference>
<dbReference type="FunFam" id="1.10.1520.10:FF:000001">
    <property type="entry name" value="Ribonuclease 3"/>
    <property type="match status" value="1"/>
</dbReference>